<gene>
    <name evidence="2" type="ORF">EV646_12147</name>
</gene>
<evidence type="ECO:0000259" key="1">
    <source>
        <dbReference type="Pfam" id="PF12697"/>
    </source>
</evidence>
<dbReference type="OrthoDB" id="495620at2"/>
<reference evidence="2 3" key="1">
    <citation type="journal article" date="2015" name="Stand. Genomic Sci.">
        <title>Genomic Encyclopedia of Bacterial and Archaeal Type Strains, Phase III: the genomes of soil and plant-associated and newly described type strains.</title>
        <authorList>
            <person name="Whitman W.B."/>
            <person name="Woyke T."/>
            <person name="Klenk H.P."/>
            <person name="Zhou Y."/>
            <person name="Lilburn T.G."/>
            <person name="Beck B.J."/>
            <person name="De Vos P."/>
            <person name="Vandamme P."/>
            <person name="Eisen J.A."/>
            <person name="Garrity G."/>
            <person name="Hugenholtz P."/>
            <person name="Kyrpides N.C."/>
        </authorList>
    </citation>
    <scope>NUCLEOTIDE SEQUENCE [LARGE SCALE GENOMIC DNA]</scope>
    <source>
        <strain evidence="2 3">VKM Ac-2541</strain>
    </source>
</reference>
<dbReference type="SUPFAM" id="SSF53474">
    <property type="entry name" value="alpha/beta-Hydrolases"/>
    <property type="match status" value="1"/>
</dbReference>
<dbReference type="InterPro" id="IPR050471">
    <property type="entry name" value="AB_hydrolase"/>
</dbReference>
<dbReference type="EMBL" id="SLWR01000021">
    <property type="protein sequence ID" value="TCO38134.1"/>
    <property type="molecule type" value="Genomic_DNA"/>
</dbReference>
<protein>
    <submittedName>
        <fullName evidence="2">Pimeloyl-ACP methyl ester carboxylesterase</fullName>
    </submittedName>
</protein>
<feature type="domain" description="AB hydrolase-1" evidence="1">
    <location>
        <begin position="28"/>
        <end position="243"/>
    </location>
</feature>
<dbReference type="GO" id="GO:0046503">
    <property type="term" value="P:glycerolipid catabolic process"/>
    <property type="evidence" value="ECO:0007669"/>
    <property type="project" value="TreeGrafter"/>
</dbReference>
<dbReference type="Pfam" id="PF12697">
    <property type="entry name" value="Abhydrolase_6"/>
    <property type="match status" value="1"/>
</dbReference>
<evidence type="ECO:0000313" key="2">
    <source>
        <dbReference type="EMBL" id="TCO38134.1"/>
    </source>
</evidence>
<evidence type="ECO:0000313" key="3">
    <source>
        <dbReference type="Proteomes" id="UP000295573"/>
    </source>
</evidence>
<organism evidence="2 3">
    <name type="scientific">Kribbella antiqua</name>
    <dbReference type="NCBI Taxonomy" id="2512217"/>
    <lineage>
        <taxon>Bacteria</taxon>
        <taxon>Bacillati</taxon>
        <taxon>Actinomycetota</taxon>
        <taxon>Actinomycetes</taxon>
        <taxon>Propionibacteriales</taxon>
        <taxon>Kribbellaceae</taxon>
        <taxon>Kribbella</taxon>
    </lineage>
</organism>
<dbReference type="RefSeq" id="WP_132157599.1">
    <property type="nucleotide sequence ID" value="NZ_SLWR01000021.1"/>
</dbReference>
<dbReference type="PANTHER" id="PTHR43433">
    <property type="entry name" value="HYDROLASE, ALPHA/BETA FOLD FAMILY PROTEIN"/>
    <property type="match status" value="1"/>
</dbReference>
<proteinExistence type="predicted"/>
<sequence length="253" mass="27781">MASDEVEDYVAAGVVRTYYEAHGSGDPLVLLHGGLCTIETFSGLTPQLAERFRVYLPERRGHGRTPDVDGPITYEIMAQDTIAFLDALSLSRVHLVGWSDGAVVGLLVALRRPALVRRLVMIGQNVNPDGLVPEAAEMIKLERMPDVLPPMLRDLYAAVSPDGPDHWDVVVDKVWQMIRTEPDIALAELEKVSAPTLVVVAEHDMVTEAHARAMQRALPESRLEVVPDATHGLPMEKPDVVARLVLDFLAEDS</sequence>
<dbReference type="Proteomes" id="UP000295573">
    <property type="component" value="Unassembled WGS sequence"/>
</dbReference>
<dbReference type="InterPro" id="IPR029058">
    <property type="entry name" value="AB_hydrolase_fold"/>
</dbReference>
<dbReference type="Gene3D" id="3.40.50.1820">
    <property type="entry name" value="alpha/beta hydrolase"/>
    <property type="match status" value="1"/>
</dbReference>
<dbReference type="AlphaFoldDB" id="A0A4R2I297"/>
<name>A0A4R2I297_9ACTN</name>
<dbReference type="InterPro" id="IPR000073">
    <property type="entry name" value="AB_hydrolase_1"/>
</dbReference>
<dbReference type="GO" id="GO:0004806">
    <property type="term" value="F:triacylglycerol lipase activity"/>
    <property type="evidence" value="ECO:0007669"/>
    <property type="project" value="TreeGrafter"/>
</dbReference>
<dbReference type="PANTHER" id="PTHR43433:SF5">
    <property type="entry name" value="AB HYDROLASE-1 DOMAIN-CONTAINING PROTEIN"/>
    <property type="match status" value="1"/>
</dbReference>
<comment type="caution">
    <text evidence="2">The sequence shown here is derived from an EMBL/GenBank/DDBJ whole genome shotgun (WGS) entry which is preliminary data.</text>
</comment>
<keyword evidence="3" id="KW-1185">Reference proteome</keyword>
<accession>A0A4R2I297</accession>